<dbReference type="OrthoDB" id="20772at2759"/>
<dbReference type="PANTHER" id="PTHR23099:SF0">
    <property type="entry name" value="GERM CELL NUCLEAR ACIDIC PROTEIN"/>
    <property type="match status" value="1"/>
</dbReference>
<dbReference type="InterPro" id="IPR036910">
    <property type="entry name" value="HMG_box_dom_sf"/>
</dbReference>
<evidence type="ECO:0000256" key="1">
    <source>
        <dbReference type="SAM" id="MobiDB-lite"/>
    </source>
</evidence>
<dbReference type="Pfam" id="PF17283">
    <property type="entry name" value="Zn_ribbon_SprT"/>
    <property type="match status" value="1"/>
</dbReference>
<reference evidence="3 5" key="1">
    <citation type="submission" date="2020-01" db="EMBL/GenBank/DDBJ databases">
        <authorList>
            <consortium name="DOE Joint Genome Institute"/>
            <person name="Haridas S."/>
            <person name="Albert R."/>
            <person name="Binder M."/>
            <person name="Bloem J."/>
            <person name="Labutti K."/>
            <person name="Salamov A."/>
            <person name="Andreopoulos B."/>
            <person name="Baker S.E."/>
            <person name="Barry K."/>
            <person name="Bills G."/>
            <person name="Bluhm B.H."/>
            <person name="Cannon C."/>
            <person name="Castanera R."/>
            <person name="Culley D.E."/>
            <person name="Daum C."/>
            <person name="Ezra D."/>
            <person name="Gonzalez J.B."/>
            <person name="Henrissat B."/>
            <person name="Kuo A."/>
            <person name="Liang C."/>
            <person name="Lipzen A."/>
            <person name="Lutzoni F."/>
            <person name="Magnuson J."/>
            <person name="Mondo S."/>
            <person name="Nolan M."/>
            <person name="Ohm R."/>
            <person name="Pangilinan J."/>
            <person name="Park H.-J."/>
            <person name="Ramirez L."/>
            <person name="Alfaro M."/>
            <person name="Sun H."/>
            <person name="Tritt A."/>
            <person name="Yoshinaga Y."/>
            <person name="Zwiers L.-H."/>
            <person name="Turgeon B.G."/>
            <person name="Goodwin S.B."/>
            <person name="Spatafora J.W."/>
            <person name="Crous P.W."/>
            <person name="Grigoriev I.V."/>
        </authorList>
    </citation>
    <scope>NUCLEOTIDE SEQUENCE</scope>
    <source>
        <strain evidence="3 5">CBS 781.70</strain>
    </source>
</reference>
<dbReference type="Proteomes" id="UP000504638">
    <property type="component" value="Unplaced"/>
</dbReference>
<dbReference type="InterPro" id="IPR035240">
    <property type="entry name" value="SprT_Zn_ribbon"/>
</dbReference>
<protein>
    <recommendedName>
        <fullName evidence="2">SprT-like domain-containing protein</fullName>
    </recommendedName>
</protein>
<keyword evidence="4" id="KW-1185">Reference proteome</keyword>
<name>A0A6G1FRZ4_9PEZI</name>
<proteinExistence type="predicted"/>
<evidence type="ECO:0000313" key="4">
    <source>
        <dbReference type="Proteomes" id="UP000504638"/>
    </source>
</evidence>
<dbReference type="EMBL" id="ML975183">
    <property type="protein sequence ID" value="KAF1808498.1"/>
    <property type="molecule type" value="Genomic_DNA"/>
</dbReference>
<feature type="domain" description="SprT-like" evidence="2">
    <location>
        <begin position="56"/>
        <end position="230"/>
    </location>
</feature>
<reference evidence="5" key="2">
    <citation type="submission" date="2020-04" db="EMBL/GenBank/DDBJ databases">
        <authorList>
            <consortium name="NCBI Genome Project"/>
        </authorList>
    </citation>
    <scope>NUCLEOTIDE SEQUENCE</scope>
    <source>
        <strain evidence="5">CBS 781.70</strain>
    </source>
</reference>
<dbReference type="AlphaFoldDB" id="A0A6G1FRZ4"/>
<sequence length="304" mass="34646">MTLPNFLHVGENGNPSQPLIVDINAGGLDPPSPKKSPHKQDPQRAARRAFDLIKHRLAEQWLQELDDKICAGKIAAKTKATGGVKIVWSKNLQVTAGRARWRKDLDKNKISRGEETEERHVASIELAEKVIDDADRLRNVVAHEFCHLATYMVSGVKNNPHGKEFKYWGSQCSKAFRDQNIIVTTKHSYEISYKYIWECVECGYEYKRQSKSVDINRHSCGICKARLVQTKPVPRAASGKVSEYQLFVKENFRRLKAEHSNLTHGEVMEKMGKLYRERKKEAAVTQRSNIDALTHQLDVVVLDD</sequence>
<dbReference type="SMART" id="SM00731">
    <property type="entry name" value="SprT"/>
    <property type="match status" value="1"/>
</dbReference>
<evidence type="ECO:0000313" key="5">
    <source>
        <dbReference type="RefSeq" id="XP_033530129.1"/>
    </source>
</evidence>
<dbReference type="GeneID" id="54417381"/>
<reference evidence="5" key="3">
    <citation type="submission" date="2025-04" db="UniProtKB">
        <authorList>
            <consortium name="RefSeq"/>
        </authorList>
    </citation>
    <scope>IDENTIFICATION</scope>
    <source>
        <strain evidence="5">CBS 781.70</strain>
    </source>
</reference>
<dbReference type="GO" id="GO:0006950">
    <property type="term" value="P:response to stress"/>
    <property type="evidence" value="ECO:0007669"/>
    <property type="project" value="UniProtKB-ARBA"/>
</dbReference>
<accession>A0A6G1FRZ4</accession>
<dbReference type="InterPro" id="IPR006640">
    <property type="entry name" value="SprT-like_domain"/>
</dbReference>
<organism evidence="3">
    <name type="scientific">Eremomyces bilateralis CBS 781.70</name>
    <dbReference type="NCBI Taxonomy" id="1392243"/>
    <lineage>
        <taxon>Eukaryota</taxon>
        <taxon>Fungi</taxon>
        <taxon>Dikarya</taxon>
        <taxon>Ascomycota</taxon>
        <taxon>Pezizomycotina</taxon>
        <taxon>Dothideomycetes</taxon>
        <taxon>Dothideomycetes incertae sedis</taxon>
        <taxon>Eremomycetales</taxon>
        <taxon>Eremomycetaceae</taxon>
        <taxon>Eremomyces</taxon>
    </lineage>
</organism>
<gene>
    <name evidence="3 5" type="ORF">P152DRAFT_405397</name>
</gene>
<dbReference type="Pfam" id="PF10263">
    <property type="entry name" value="SprT-like"/>
    <property type="match status" value="1"/>
</dbReference>
<evidence type="ECO:0000313" key="3">
    <source>
        <dbReference type="EMBL" id="KAF1808498.1"/>
    </source>
</evidence>
<feature type="region of interest" description="Disordered" evidence="1">
    <location>
        <begin position="18"/>
        <end position="45"/>
    </location>
</feature>
<dbReference type="PANTHER" id="PTHR23099">
    <property type="entry name" value="TRANSCRIPTIONAL REGULATOR"/>
    <property type="match status" value="1"/>
</dbReference>
<dbReference type="GO" id="GO:0005634">
    <property type="term" value="C:nucleus"/>
    <property type="evidence" value="ECO:0007669"/>
    <property type="project" value="TreeGrafter"/>
</dbReference>
<dbReference type="RefSeq" id="XP_033530129.1">
    <property type="nucleotide sequence ID" value="XM_033676811.1"/>
</dbReference>
<dbReference type="SUPFAM" id="SSF47095">
    <property type="entry name" value="HMG-box"/>
    <property type="match status" value="1"/>
</dbReference>
<evidence type="ECO:0000259" key="2">
    <source>
        <dbReference type="SMART" id="SM00731"/>
    </source>
</evidence>